<dbReference type="SUPFAM" id="SSF54197">
    <property type="entry name" value="HIT-like"/>
    <property type="match status" value="1"/>
</dbReference>
<feature type="domain" description="HIT" evidence="2">
    <location>
        <begin position="4"/>
        <end position="105"/>
    </location>
</feature>
<dbReference type="AlphaFoldDB" id="A0A809S9Y0"/>
<reference evidence="4" key="1">
    <citation type="submission" date="2019-11" db="EMBL/GenBank/DDBJ databases">
        <title>Isolation and characterization of a novel species in the genus Sulfuriferula.</title>
        <authorList>
            <person name="Mochizuki J."/>
            <person name="Kojima H."/>
            <person name="Fukui M."/>
        </authorList>
    </citation>
    <scope>NUCLEOTIDE SEQUENCE [LARGE SCALE GENOMIC DNA]</scope>
    <source>
        <strain evidence="4">SGTM</strain>
    </source>
</reference>
<organism evidence="3 4">
    <name type="scientific">Sulfuriferula nivalis</name>
    <dbReference type="NCBI Taxonomy" id="2675298"/>
    <lineage>
        <taxon>Bacteria</taxon>
        <taxon>Pseudomonadati</taxon>
        <taxon>Pseudomonadota</taxon>
        <taxon>Betaproteobacteria</taxon>
        <taxon>Nitrosomonadales</taxon>
        <taxon>Sulfuricellaceae</taxon>
        <taxon>Sulfuriferula</taxon>
    </lineage>
</organism>
<dbReference type="Gene3D" id="3.30.428.10">
    <property type="entry name" value="HIT-like"/>
    <property type="match status" value="1"/>
</dbReference>
<dbReference type="InterPro" id="IPR052908">
    <property type="entry name" value="AP-4-A_phosphorylase"/>
</dbReference>
<dbReference type="PIRSF" id="PIRSF000714">
    <property type="entry name" value="HIT"/>
    <property type="match status" value="1"/>
</dbReference>
<dbReference type="PANTHER" id="PTHR42997">
    <property type="entry name" value="HIT FAMILY HYDROLASE"/>
    <property type="match status" value="1"/>
</dbReference>
<name>A0A809S9Y0_9PROT</name>
<dbReference type="PROSITE" id="PS51084">
    <property type="entry name" value="HIT_2"/>
    <property type="match status" value="1"/>
</dbReference>
<feature type="short sequence motif" description="Histidine triad motif" evidence="1">
    <location>
        <begin position="90"/>
        <end position="94"/>
    </location>
</feature>
<dbReference type="Proteomes" id="UP000463939">
    <property type="component" value="Chromosome"/>
</dbReference>
<protein>
    <submittedName>
        <fullName evidence="3">HIT domain-containing protein</fullName>
    </submittedName>
</protein>
<evidence type="ECO:0000256" key="1">
    <source>
        <dbReference type="PROSITE-ProRule" id="PRU00464"/>
    </source>
</evidence>
<proteinExistence type="predicted"/>
<dbReference type="InterPro" id="IPR036265">
    <property type="entry name" value="HIT-like_sf"/>
</dbReference>
<evidence type="ECO:0000313" key="3">
    <source>
        <dbReference type="EMBL" id="BBP01603.1"/>
    </source>
</evidence>
<dbReference type="KEGG" id="sniv:SFSGTM_23110"/>
<dbReference type="RefSeq" id="WP_162085359.1">
    <property type="nucleotide sequence ID" value="NZ_AP021881.1"/>
</dbReference>
<sequence length="139" mass="15844">MTQNNCDLCQTAGGEILWQDAYCRVILVDDPAYPGFCRVIWREHVKEMSDLTPTEQNRLMRTVFAVESAIREALKPDKINLASLGNMVPHLHWHVIPRFTHDSHFPNPIWGQALRENTAQPNSNLIASVLRLTLAQQLS</sequence>
<dbReference type="Pfam" id="PF01230">
    <property type="entry name" value="HIT"/>
    <property type="match status" value="1"/>
</dbReference>
<keyword evidence="4" id="KW-1185">Reference proteome</keyword>
<dbReference type="GO" id="GO:0003824">
    <property type="term" value="F:catalytic activity"/>
    <property type="evidence" value="ECO:0007669"/>
    <property type="project" value="InterPro"/>
</dbReference>
<evidence type="ECO:0000259" key="2">
    <source>
        <dbReference type="PROSITE" id="PS51084"/>
    </source>
</evidence>
<dbReference type="InterPro" id="IPR011146">
    <property type="entry name" value="HIT-like"/>
</dbReference>
<gene>
    <name evidence="3" type="ORF">SFSGTM_23110</name>
</gene>
<dbReference type="EMBL" id="AP021881">
    <property type="protein sequence ID" value="BBP01603.1"/>
    <property type="molecule type" value="Genomic_DNA"/>
</dbReference>
<accession>A0A809S9Y0</accession>
<dbReference type="PANTHER" id="PTHR42997:SF1">
    <property type="entry name" value="AP-4-A PHOSPHORYLASE"/>
    <property type="match status" value="1"/>
</dbReference>
<evidence type="ECO:0000313" key="4">
    <source>
        <dbReference type="Proteomes" id="UP000463939"/>
    </source>
</evidence>
<dbReference type="InterPro" id="IPR026026">
    <property type="entry name" value="HIT_Hint"/>
</dbReference>